<dbReference type="PROSITE" id="PS00675">
    <property type="entry name" value="SIGMA54_INTERACT_1"/>
    <property type="match status" value="1"/>
</dbReference>
<dbReference type="FunFam" id="3.40.50.300:FF:000006">
    <property type="entry name" value="DNA-binding transcriptional regulator NtrC"/>
    <property type="match status" value="1"/>
</dbReference>
<proteinExistence type="predicted"/>
<dbReference type="Pfam" id="PF25601">
    <property type="entry name" value="AAA_lid_14"/>
    <property type="match status" value="1"/>
</dbReference>
<dbReference type="GO" id="GO:0043565">
    <property type="term" value="F:sequence-specific DNA binding"/>
    <property type="evidence" value="ECO:0007669"/>
    <property type="project" value="InterPro"/>
</dbReference>
<feature type="domain" description="Sigma-54 factor interaction" evidence="7">
    <location>
        <begin position="193"/>
        <end position="422"/>
    </location>
</feature>
<dbReference type="GO" id="GO:0006355">
    <property type="term" value="P:regulation of DNA-templated transcription"/>
    <property type="evidence" value="ECO:0007669"/>
    <property type="project" value="InterPro"/>
</dbReference>
<dbReference type="CDD" id="cd00009">
    <property type="entry name" value="AAA"/>
    <property type="match status" value="1"/>
</dbReference>
<dbReference type="PROSITE" id="PS00688">
    <property type="entry name" value="SIGMA54_INTERACT_3"/>
    <property type="match status" value="1"/>
</dbReference>
<dbReference type="InterPro" id="IPR009057">
    <property type="entry name" value="Homeodomain-like_sf"/>
</dbReference>
<dbReference type="PROSITE" id="PS50045">
    <property type="entry name" value="SIGMA54_INTERACT_4"/>
    <property type="match status" value="1"/>
</dbReference>
<evidence type="ECO:0000256" key="3">
    <source>
        <dbReference type="ARBA" id="ARBA00023015"/>
    </source>
</evidence>
<protein>
    <submittedName>
        <fullName evidence="8">Sigma-54-dependent Fis family transcriptional regulator</fullName>
    </submittedName>
</protein>
<keyword evidence="1" id="KW-0547">Nucleotide-binding</keyword>
<evidence type="ECO:0000256" key="1">
    <source>
        <dbReference type="ARBA" id="ARBA00022741"/>
    </source>
</evidence>
<dbReference type="EMBL" id="DSGB01000006">
    <property type="protein sequence ID" value="HER96514.1"/>
    <property type="molecule type" value="Genomic_DNA"/>
</dbReference>
<name>A0A7V2B1E3_RHOMR</name>
<dbReference type="PRINTS" id="PR01590">
    <property type="entry name" value="HTHFIS"/>
</dbReference>
<dbReference type="PROSITE" id="PS00676">
    <property type="entry name" value="SIGMA54_INTERACT_2"/>
    <property type="match status" value="1"/>
</dbReference>
<keyword evidence="2" id="KW-0067">ATP-binding</keyword>
<dbReference type="SUPFAM" id="SSF52540">
    <property type="entry name" value="P-loop containing nucleoside triphosphate hydrolases"/>
    <property type="match status" value="1"/>
</dbReference>
<keyword evidence="6" id="KW-0804">Transcription</keyword>
<accession>A0A7V2B1E3</accession>
<keyword evidence="4" id="KW-0238">DNA-binding</keyword>
<dbReference type="PANTHER" id="PTHR32071">
    <property type="entry name" value="TRANSCRIPTIONAL REGULATORY PROTEIN"/>
    <property type="match status" value="1"/>
</dbReference>
<dbReference type="InterPro" id="IPR003593">
    <property type="entry name" value="AAA+_ATPase"/>
</dbReference>
<dbReference type="Pfam" id="PF01590">
    <property type="entry name" value="GAF"/>
    <property type="match status" value="1"/>
</dbReference>
<reference evidence="8" key="1">
    <citation type="journal article" date="2020" name="mSystems">
        <title>Genome- and Community-Level Interaction Insights into Carbon Utilization and Element Cycling Functions of Hydrothermarchaeota in Hydrothermal Sediment.</title>
        <authorList>
            <person name="Zhou Z."/>
            <person name="Liu Y."/>
            <person name="Xu W."/>
            <person name="Pan J."/>
            <person name="Luo Z.H."/>
            <person name="Li M."/>
        </authorList>
    </citation>
    <scope>NUCLEOTIDE SEQUENCE [LARGE SCALE GENOMIC DNA]</scope>
    <source>
        <strain evidence="8">SpSt-143</strain>
    </source>
</reference>
<dbReference type="InterPro" id="IPR029016">
    <property type="entry name" value="GAF-like_dom_sf"/>
</dbReference>
<dbReference type="InterPro" id="IPR025944">
    <property type="entry name" value="Sigma_54_int_dom_CS"/>
</dbReference>
<dbReference type="GO" id="GO:0005524">
    <property type="term" value="F:ATP binding"/>
    <property type="evidence" value="ECO:0007669"/>
    <property type="project" value="UniProtKB-KW"/>
</dbReference>
<sequence>MSAPPTMRTSFEALAEIALVINTLRDPEVLLEKVLEIAIETLEAERGFILLKAPQYPEGFAIRAQRNFTEQQLGEIVRISTSVVHEVLRTGQPVLLYEAQQDERYRKAESIVIQRIQSIACVPLRIKERLIGAIYLDSLSRRSPFTRECLPFLEAFAHQAAVAIENAQLYQSLREENRRLRSEIQRLHGFEGIVGQSPAMREVFDTMARVLDTDATVLIEGESGTGKELIARALHYNGERKHQPFVAVFCGSLPDELLESELFGHKKGAFTGALSDKKGLFEVADGGTVFLDEVGDLSPRMQTALLRVLQEGEIRRVGDTQIRKVDVRVISATNKPLRELVRQGKFREDLYYRLNTIQITVPPLRQRRGDIPLLAHHFLDKYAVKKRAHIKGFTPQALEALERYHWPGNVRELENTIERAVVLARGEFITPEDLRLPETDGADPFEPDLPLHEVERRVVLRTLKRHEGNISETARVLGVSRRWLHYKLKEWHVQDA</sequence>
<comment type="caution">
    <text evidence="8">The sequence shown here is derived from an EMBL/GenBank/DDBJ whole genome shotgun (WGS) entry which is preliminary data.</text>
</comment>
<dbReference type="InterPro" id="IPR058031">
    <property type="entry name" value="AAA_lid_NorR"/>
</dbReference>
<evidence type="ECO:0000256" key="2">
    <source>
        <dbReference type="ARBA" id="ARBA00022840"/>
    </source>
</evidence>
<dbReference type="InterPro" id="IPR002078">
    <property type="entry name" value="Sigma_54_int"/>
</dbReference>
<evidence type="ECO:0000256" key="5">
    <source>
        <dbReference type="ARBA" id="ARBA00023159"/>
    </source>
</evidence>
<evidence type="ECO:0000256" key="6">
    <source>
        <dbReference type="ARBA" id="ARBA00023163"/>
    </source>
</evidence>
<keyword evidence="5" id="KW-0010">Activator</keyword>
<dbReference type="InterPro" id="IPR025943">
    <property type="entry name" value="Sigma_54_int_dom_ATP-bd_2"/>
</dbReference>
<dbReference type="SMART" id="SM00065">
    <property type="entry name" value="GAF"/>
    <property type="match status" value="1"/>
</dbReference>
<dbReference type="Gene3D" id="3.40.50.300">
    <property type="entry name" value="P-loop containing nucleotide triphosphate hydrolases"/>
    <property type="match status" value="1"/>
</dbReference>
<dbReference type="InterPro" id="IPR003018">
    <property type="entry name" value="GAF"/>
</dbReference>
<dbReference type="Gene3D" id="1.10.8.60">
    <property type="match status" value="1"/>
</dbReference>
<dbReference type="InterPro" id="IPR025662">
    <property type="entry name" value="Sigma_54_int_dom_ATP-bd_1"/>
</dbReference>
<dbReference type="AlphaFoldDB" id="A0A7V2B1E3"/>
<organism evidence="8">
    <name type="scientific">Rhodothermus marinus</name>
    <name type="common">Rhodothermus obamensis</name>
    <dbReference type="NCBI Taxonomy" id="29549"/>
    <lineage>
        <taxon>Bacteria</taxon>
        <taxon>Pseudomonadati</taxon>
        <taxon>Rhodothermota</taxon>
        <taxon>Rhodothermia</taxon>
        <taxon>Rhodothermales</taxon>
        <taxon>Rhodothermaceae</taxon>
        <taxon>Rhodothermus</taxon>
    </lineage>
</organism>
<gene>
    <name evidence="8" type="ORF">ENO59_08370</name>
</gene>
<dbReference type="SUPFAM" id="SSF55781">
    <property type="entry name" value="GAF domain-like"/>
    <property type="match status" value="1"/>
</dbReference>
<dbReference type="SMART" id="SM00382">
    <property type="entry name" value="AAA"/>
    <property type="match status" value="1"/>
</dbReference>
<evidence type="ECO:0000256" key="4">
    <source>
        <dbReference type="ARBA" id="ARBA00023125"/>
    </source>
</evidence>
<dbReference type="SUPFAM" id="SSF46689">
    <property type="entry name" value="Homeodomain-like"/>
    <property type="match status" value="1"/>
</dbReference>
<dbReference type="InterPro" id="IPR002197">
    <property type="entry name" value="HTH_Fis"/>
</dbReference>
<dbReference type="Pfam" id="PF02954">
    <property type="entry name" value="HTH_8"/>
    <property type="match status" value="1"/>
</dbReference>
<evidence type="ECO:0000313" key="8">
    <source>
        <dbReference type="EMBL" id="HER96514.1"/>
    </source>
</evidence>
<dbReference type="Gene3D" id="3.30.450.40">
    <property type="match status" value="1"/>
</dbReference>
<dbReference type="FunFam" id="1.10.8.60:FF:000014">
    <property type="entry name" value="DNA-binding transcriptional regulator NtrC"/>
    <property type="match status" value="1"/>
</dbReference>
<dbReference type="Gene3D" id="1.10.10.60">
    <property type="entry name" value="Homeodomain-like"/>
    <property type="match status" value="1"/>
</dbReference>
<evidence type="ECO:0000259" key="7">
    <source>
        <dbReference type="PROSITE" id="PS50045"/>
    </source>
</evidence>
<dbReference type="InterPro" id="IPR027417">
    <property type="entry name" value="P-loop_NTPase"/>
</dbReference>
<dbReference type="Pfam" id="PF00158">
    <property type="entry name" value="Sigma54_activat"/>
    <property type="match status" value="1"/>
</dbReference>
<keyword evidence="3" id="KW-0805">Transcription regulation</keyword>